<keyword evidence="4 7" id="KW-0812">Transmembrane</keyword>
<name>A0A538U2N7_UNCEI</name>
<evidence type="ECO:0000256" key="2">
    <source>
        <dbReference type="ARBA" id="ARBA00005811"/>
    </source>
</evidence>
<dbReference type="GO" id="GO:0022857">
    <property type="term" value="F:transmembrane transporter activity"/>
    <property type="evidence" value="ECO:0007669"/>
    <property type="project" value="InterPro"/>
</dbReference>
<dbReference type="GO" id="GO:0015031">
    <property type="term" value="P:protein transport"/>
    <property type="evidence" value="ECO:0007669"/>
    <property type="project" value="UniProtKB-KW"/>
</dbReference>
<accession>A0A538U2N7</accession>
<evidence type="ECO:0008006" key="10">
    <source>
        <dbReference type="Google" id="ProtNLM"/>
    </source>
</evidence>
<dbReference type="EMBL" id="VBPA01000236">
    <property type="protein sequence ID" value="TMQ70081.1"/>
    <property type="molecule type" value="Genomic_DNA"/>
</dbReference>
<evidence type="ECO:0000256" key="6">
    <source>
        <dbReference type="ARBA" id="ARBA00023136"/>
    </source>
</evidence>
<evidence type="ECO:0000256" key="5">
    <source>
        <dbReference type="ARBA" id="ARBA00022989"/>
    </source>
</evidence>
<comment type="caution">
    <text evidence="8">The sequence shown here is derived from an EMBL/GenBank/DDBJ whole genome shotgun (WGS) entry which is preliminary data.</text>
</comment>
<comment type="similarity">
    <text evidence="2 7">Belongs to the ExbD/TolR family.</text>
</comment>
<evidence type="ECO:0000256" key="1">
    <source>
        <dbReference type="ARBA" id="ARBA00004162"/>
    </source>
</evidence>
<proteinExistence type="inferred from homology"/>
<evidence type="ECO:0000256" key="7">
    <source>
        <dbReference type="RuleBase" id="RU003879"/>
    </source>
</evidence>
<dbReference type="InterPro" id="IPR003400">
    <property type="entry name" value="ExbD"/>
</dbReference>
<keyword evidence="7" id="KW-0813">Transport</keyword>
<organism evidence="8 9">
    <name type="scientific">Eiseniibacteriota bacterium</name>
    <dbReference type="NCBI Taxonomy" id="2212470"/>
    <lineage>
        <taxon>Bacteria</taxon>
        <taxon>Candidatus Eiseniibacteriota</taxon>
    </lineage>
</organism>
<sequence>MADAKDAPLDLAVHIHPTAYQIEIDGSIVQSIERDPAAGPRSPAQLAQALQAIAAAHPGNREVRIVSESRTRYEEIVEVMDVARTAGLPEASLAEALEGS</sequence>
<dbReference type="Pfam" id="PF02472">
    <property type="entry name" value="ExbD"/>
    <property type="match status" value="1"/>
</dbReference>
<dbReference type="Gene3D" id="3.30.420.270">
    <property type="match status" value="1"/>
</dbReference>
<keyword evidence="7" id="KW-0653">Protein transport</keyword>
<keyword evidence="6" id="KW-0472">Membrane</keyword>
<keyword evidence="3" id="KW-1003">Cell membrane</keyword>
<dbReference type="Proteomes" id="UP000319836">
    <property type="component" value="Unassembled WGS sequence"/>
</dbReference>
<dbReference type="GO" id="GO:0005886">
    <property type="term" value="C:plasma membrane"/>
    <property type="evidence" value="ECO:0007669"/>
    <property type="project" value="UniProtKB-SubCell"/>
</dbReference>
<gene>
    <name evidence="8" type="ORF">E6K80_09670</name>
</gene>
<reference evidence="8 9" key="1">
    <citation type="journal article" date="2019" name="Nat. Microbiol.">
        <title>Mediterranean grassland soil C-N compound turnover is dependent on rainfall and depth, and is mediated by genomically divergent microorganisms.</title>
        <authorList>
            <person name="Diamond S."/>
            <person name="Andeer P.F."/>
            <person name="Li Z."/>
            <person name="Crits-Christoph A."/>
            <person name="Burstein D."/>
            <person name="Anantharaman K."/>
            <person name="Lane K.R."/>
            <person name="Thomas B.C."/>
            <person name="Pan C."/>
            <person name="Northen T.R."/>
            <person name="Banfield J.F."/>
        </authorList>
    </citation>
    <scope>NUCLEOTIDE SEQUENCE [LARGE SCALE GENOMIC DNA]</scope>
    <source>
        <strain evidence="8">WS_10</strain>
    </source>
</reference>
<protein>
    <recommendedName>
        <fullName evidence="10">Biopolymer transporter ExbD</fullName>
    </recommendedName>
</protein>
<comment type="subcellular location">
    <subcellularLocation>
        <location evidence="1">Cell membrane</location>
        <topology evidence="1">Single-pass membrane protein</topology>
    </subcellularLocation>
    <subcellularLocation>
        <location evidence="7">Cell membrane</location>
        <topology evidence="7">Single-pass type II membrane protein</topology>
    </subcellularLocation>
</comment>
<dbReference type="AlphaFoldDB" id="A0A538U2N7"/>
<keyword evidence="5" id="KW-1133">Transmembrane helix</keyword>
<evidence type="ECO:0000313" key="9">
    <source>
        <dbReference type="Proteomes" id="UP000319836"/>
    </source>
</evidence>
<evidence type="ECO:0000256" key="3">
    <source>
        <dbReference type="ARBA" id="ARBA00022475"/>
    </source>
</evidence>
<evidence type="ECO:0000313" key="8">
    <source>
        <dbReference type="EMBL" id="TMQ70081.1"/>
    </source>
</evidence>
<evidence type="ECO:0000256" key="4">
    <source>
        <dbReference type="ARBA" id="ARBA00022692"/>
    </source>
</evidence>